<dbReference type="InterPro" id="IPR036761">
    <property type="entry name" value="TTHA0802/YceI-like_sf"/>
</dbReference>
<evidence type="ECO:0000256" key="3">
    <source>
        <dbReference type="ARBA" id="ARBA00022475"/>
    </source>
</evidence>
<name>A0A812VU49_SYMPI</name>
<dbReference type="EMBL" id="CAJNIZ010042897">
    <property type="protein sequence ID" value="CAE7642763.1"/>
    <property type="molecule type" value="Genomic_DNA"/>
</dbReference>
<keyword evidence="6" id="KW-0479">Metal-binding</keyword>
<comment type="caution">
    <text evidence="14">The sequence shown here is derived from an EMBL/GenBank/DDBJ whole genome shotgun (WGS) entry which is preliminary data.</text>
</comment>
<dbReference type="InterPro" id="IPR007372">
    <property type="entry name" value="Lipid/polyisoprenoid-bd_YceI"/>
</dbReference>
<evidence type="ECO:0000313" key="14">
    <source>
        <dbReference type="EMBL" id="CAE7642763.1"/>
    </source>
</evidence>
<gene>
    <name evidence="14" type="primary">yceJ</name>
    <name evidence="14" type="ORF">SPIL2461_LOCUS17040</name>
</gene>
<keyword evidence="4" id="KW-0349">Heme</keyword>
<dbReference type="SMART" id="SM00867">
    <property type="entry name" value="YceI"/>
    <property type="match status" value="1"/>
</dbReference>
<evidence type="ECO:0000256" key="1">
    <source>
        <dbReference type="ARBA" id="ARBA00004651"/>
    </source>
</evidence>
<dbReference type="Pfam" id="PF01292">
    <property type="entry name" value="Ni_hydr_CYTB"/>
    <property type="match status" value="1"/>
</dbReference>
<comment type="similarity">
    <text evidence="11">Belongs to the cytochrome b561 family.</text>
</comment>
<feature type="transmembrane region" description="Helical" evidence="12">
    <location>
        <begin position="112"/>
        <end position="130"/>
    </location>
</feature>
<evidence type="ECO:0000256" key="2">
    <source>
        <dbReference type="ARBA" id="ARBA00022448"/>
    </source>
</evidence>
<dbReference type="Pfam" id="PF04264">
    <property type="entry name" value="YceI"/>
    <property type="match status" value="1"/>
</dbReference>
<evidence type="ECO:0000256" key="4">
    <source>
        <dbReference type="ARBA" id="ARBA00022617"/>
    </source>
</evidence>
<keyword evidence="2" id="KW-0813">Transport</keyword>
<dbReference type="GO" id="GO:0020037">
    <property type="term" value="F:heme binding"/>
    <property type="evidence" value="ECO:0007669"/>
    <property type="project" value="TreeGrafter"/>
</dbReference>
<feature type="transmembrane region" description="Helical" evidence="12">
    <location>
        <begin position="208"/>
        <end position="229"/>
    </location>
</feature>
<feature type="transmembrane region" description="Helical" evidence="12">
    <location>
        <begin position="71"/>
        <end position="92"/>
    </location>
</feature>
<comment type="subcellular location">
    <subcellularLocation>
        <location evidence="1">Cell membrane</location>
        <topology evidence="1">Multi-pass membrane protein</topology>
    </subcellularLocation>
</comment>
<evidence type="ECO:0000256" key="6">
    <source>
        <dbReference type="ARBA" id="ARBA00022723"/>
    </source>
</evidence>
<evidence type="ECO:0000256" key="9">
    <source>
        <dbReference type="ARBA" id="ARBA00023004"/>
    </source>
</evidence>
<feature type="transmembrane region" description="Helical" evidence="12">
    <location>
        <begin position="137"/>
        <end position="155"/>
    </location>
</feature>
<dbReference type="GO" id="GO:0009055">
    <property type="term" value="F:electron transfer activity"/>
    <property type="evidence" value="ECO:0007669"/>
    <property type="project" value="InterPro"/>
</dbReference>
<dbReference type="PANTHER" id="PTHR30529:SF1">
    <property type="entry name" value="CYTOCHROME B561 HOMOLOG 2"/>
    <property type="match status" value="1"/>
</dbReference>
<evidence type="ECO:0000256" key="12">
    <source>
        <dbReference type="SAM" id="Phobius"/>
    </source>
</evidence>
<keyword evidence="9" id="KW-0408">Iron</keyword>
<dbReference type="GO" id="GO:0046872">
    <property type="term" value="F:metal ion binding"/>
    <property type="evidence" value="ECO:0007669"/>
    <property type="project" value="UniProtKB-KW"/>
</dbReference>
<feature type="non-terminal residue" evidence="14">
    <location>
        <position position="401"/>
    </location>
</feature>
<evidence type="ECO:0000256" key="10">
    <source>
        <dbReference type="ARBA" id="ARBA00023136"/>
    </source>
</evidence>
<evidence type="ECO:0000256" key="11">
    <source>
        <dbReference type="ARBA" id="ARBA00037975"/>
    </source>
</evidence>
<dbReference type="PANTHER" id="PTHR30529">
    <property type="entry name" value="CYTOCHROME B561"/>
    <property type="match status" value="1"/>
</dbReference>
<accession>A0A812VU49</accession>
<dbReference type="Proteomes" id="UP000649617">
    <property type="component" value="Unassembled WGS sequence"/>
</dbReference>
<dbReference type="InterPro" id="IPR052168">
    <property type="entry name" value="Cytochrome_b561_oxidase"/>
</dbReference>
<dbReference type="SUPFAM" id="SSF101874">
    <property type="entry name" value="YceI-like"/>
    <property type="match status" value="1"/>
</dbReference>
<keyword evidence="10 12" id="KW-0472">Membrane</keyword>
<dbReference type="InterPro" id="IPR011577">
    <property type="entry name" value="Cyt_b561_bac/Ni-Hgenase"/>
</dbReference>
<dbReference type="AlphaFoldDB" id="A0A812VU49"/>
<keyword evidence="7" id="KW-0249">Electron transport</keyword>
<dbReference type="Gene3D" id="2.40.128.110">
    <property type="entry name" value="Lipid/polyisoprenoid-binding, YceI-like"/>
    <property type="match status" value="1"/>
</dbReference>
<evidence type="ECO:0000256" key="5">
    <source>
        <dbReference type="ARBA" id="ARBA00022692"/>
    </source>
</evidence>
<dbReference type="InterPro" id="IPR016174">
    <property type="entry name" value="Di-haem_cyt_TM"/>
</dbReference>
<dbReference type="SUPFAM" id="SSF81342">
    <property type="entry name" value="Transmembrane di-heme cytochromes"/>
    <property type="match status" value="1"/>
</dbReference>
<protein>
    <submittedName>
        <fullName evidence="14">YceJ protein</fullName>
    </submittedName>
</protein>
<feature type="domain" description="Lipid/polyisoprenoid-binding YceI-like" evidence="13">
    <location>
        <begin position="234"/>
        <end position="397"/>
    </location>
</feature>
<organism evidence="14 15">
    <name type="scientific">Symbiodinium pilosum</name>
    <name type="common">Dinoflagellate</name>
    <dbReference type="NCBI Taxonomy" id="2952"/>
    <lineage>
        <taxon>Eukaryota</taxon>
        <taxon>Sar</taxon>
        <taxon>Alveolata</taxon>
        <taxon>Dinophyceae</taxon>
        <taxon>Suessiales</taxon>
        <taxon>Symbiodiniaceae</taxon>
        <taxon>Symbiodinium</taxon>
    </lineage>
</organism>
<keyword evidence="15" id="KW-1185">Reference proteome</keyword>
<keyword evidence="5 12" id="KW-0812">Transmembrane</keyword>
<dbReference type="OrthoDB" id="198925at2759"/>
<evidence type="ECO:0000256" key="8">
    <source>
        <dbReference type="ARBA" id="ARBA00022989"/>
    </source>
</evidence>
<feature type="transmembrane region" description="Helical" evidence="12">
    <location>
        <begin position="167"/>
        <end position="187"/>
    </location>
</feature>
<reference evidence="14" key="1">
    <citation type="submission" date="2021-02" db="EMBL/GenBank/DDBJ databases">
        <authorList>
            <person name="Dougan E. K."/>
            <person name="Rhodes N."/>
            <person name="Thang M."/>
            <person name="Chan C."/>
        </authorList>
    </citation>
    <scope>NUCLEOTIDE SEQUENCE</scope>
</reference>
<evidence type="ECO:0000259" key="13">
    <source>
        <dbReference type="SMART" id="SM00867"/>
    </source>
</evidence>
<dbReference type="GO" id="GO:0005886">
    <property type="term" value="C:plasma membrane"/>
    <property type="evidence" value="ECO:0007669"/>
    <property type="project" value="UniProtKB-SubCell"/>
</dbReference>
<evidence type="ECO:0000313" key="15">
    <source>
        <dbReference type="Proteomes" id="UP000649617"/>
    </source>
</evidence>
<sequence length="401" mass="43132">AGSARRPLCLRRLANWDLWTMRRTMRMTNSADRYGAVAQILHWVTVALFIAIFALAWIQDGMTLSPEKVQIINLHKSVGVTILALAVLRLAWRWYSPPPSLPEGMAGWERRAAHASHVALYVVLLAQPLIGILHSAAANFPVVVFGLFTLPALIGPSEEVKQVLESAHHLLARVILALLAIHILAALRHHFVVKDDVLTRMLPLAGRVLPALAPALAAACALWSAAAVANDVPLWTVGEDSRVGFVATQSGAPVEGAFEAFTAEIAFDPDNLAASRVAVVIDIASVNSESKDRDDTIRSAALFDVAQWPEARFMAEGFTALGGDRFEAAGNLTMRDVTLPVVLPFTLTITEEAGVRRARASGELEVSRLDYGVGQGLWADTSVVGEAVVIRIDIAASRAGS</sequence>
<proteinExistence type="inferred from homology"/>
<keyword evidence="3" id="KW-1003">Cell membrane</keyword>
<evidence type="ECO:0000256" key="7">
    <source>
        <dbReference type="ARBA" id="ARBA00022982"/>
    </source>
</evidence>
<keyword evidence="8 12" id="KW-1133">Transmembrane helix</keyword>
<dbReference type="GO" id="GO:0022904">
    <property type="term" value="P:respiratory electron transport chain"/>
    <property type="evidence" value="ECO:0007669"/>
    <property type="project" value="InterPro"/>
</dbReference>
<feature type="transmembrane region" description="Helical" evidence="12">
    <location>
        <begin position="40"/>
        <end position="59"/>
    </location>
</feature>